<evidence type="ECO:0000259" key="10">
    <source>
        <dbReference type="PROSITE" id="PS51975"/>
    </source>
</evidence>
<dbReference type="NCBIfam" id="TIGR00729">
    <property type="entry name" value="ribonuclease HII"/>
    <property type="match status" value="1"/>
</dbReference>
<keyword evidence="5 8" id="KW-0479">Metal-binding</keyword>
<dbReference type="RefSeq" id="XP_043047975.1">
    <property type="nucleotide sequence ID" value="XM_043192607.1"/>
</dbReference>
<dbReference type="EMBL" id="JAHMUF010000018">
    <property type="protein sequence ID" value="KAG7192425.1"/>
    <property type="molecule type" value="Genomic_DNA"/>
</dbReference>
<dbReference type="FunFam" id="3.30.420.10:FF:000016">
    <property type="entry name" value="Ribonuclease"/>
    <property type="match status" value="1"/>
</dbReference>
<dbReference type="InterPro" id="IPR004649">
    <property type="entry name" value="RNase_H2_suA"/>
</dbReference>
<evidence type="ECO:0000256" key="2">
    <source>
        <dbReference type="ARBA" id="ARBA00001946"/>
    </source>
</evidence>
<keyword evidence="7 8" id="KW-0378">Hydrolase</keyword>
<dbReference type="GO" id="GO:0032299">
    <property type="term" value="C:ribonuclease H2 complex"/>
    <property type="evidence" value="ECO:0007669"/>
    <property type="project" value="TreeGrafter"/>
</dbReference>
<comment type="catalytic activity">
    <reaction evidence="1 8 9">
        <text>Endonucleolytic cleavage to 5'-phosphomonoester.</text>
        <dbReference type="EC" id="3.1.26.4"/>
    </reaction>
</comment>
<evidence type="ECO:0000256" key="9">
    <source>
        <dbReference type="RuleBase" id="RU003515"/>
    </source>
</evidence>
<gene>
    <name evidence="11" type="ORF">KQ657_001826</name>
</gene>
<name>A0A9P7V6T4_9ASCO</name>
<proteinExistence type="inferred from homology"/>
<dbReference type="InterPro" id="IPR012337">
    <property type="entry name" value="RNaseH-like_sf"/>
</dbReference>
<dbReference type="FunFam" id="1.10.10.460:FF:000001">
    <property type="entry name" value="Ribonuclease"/>
    <property type="match status" value="1"/>
</dbReference>
<feature type="domain" description="RNase H type-2" evidence="10">
    <location>
        <begin position="40"/>
        <end position="263"/>
    </location>
</feature>
<dbReference type="GO" id="GO:0004523">
    <property type="term" value="F:RNA-DNA hybrid ribonuclease activity"/>
    <property type="evidence" value="ECO:0007669"/>
    <property type="project" value="UniProtKB-UniRule"/>
</dbReference>
<keyword evidence="6 8" id="KW-0255">Endonuclease</keyword>
<dbReference type="PANTHER" id="PTHR10954">
    <property type="entry name" value="RIBONUCLEASE H2 SUBUNIT A"/>
    <property type="match status" value="1"/>
</dbReference>
<protein>
    <recommendedName>
        <fullName evidence="9">Ribonuclease</fullName>
        <ecNumber evidence="9">3.1.26.4</ecNumber>
    </recommendedName>
</protein>
<accession>A0A9P7V6T4</accession>
<dbReference type="InterPro" id="IPR001352">
    <property type="entry name" value="RNase_HII/HIII"/>
</dbReference>
<feature type="binding site" evidence="8">
    <location>
        <position position="47"/>
    </location>
    <ligand>
        <name>a divalent metal cation</name>
        <dbReference type="ChEBI" id="CHEBI:60240"/>
    </ligand>
</feature>
<dbReference type="Gene3D" id="3.30.420.10">
    <property type="entry name" value="Ribonuclease H-like superfamily/Ribonuclease H"/>
    <property type="match status" value="1"/>
</dbReference>
<evidence type="ECO:0000256" key="6">
    <source>
        <dbReference type="ARBA" id="ARBA00022759"/>
    </source>
</evidence>
<evidence type="ECO:0000256" key="8">
    <source>
        <dbReference type="PROSITE-ProRule" id="PRU01319"/>
    </source>
</evidence>
<dbReference type="GO" id="GO:0006298">
    <property type="term" value="P:mismatch repair"/>
    <property type="evidence" value="ECO:0007669"/>
    <property type="project" value="TreeGrafter"/>
</dbReference>
<comment type="cofactor">
    <cofactor evidence="8">
        <name>Mn(2+)</name>
        <dbReference type="ChEBI" id="CHEBI:29035"/>
    </cofactor>
    <cofactor evidence="8">
        <name>Mg(2+)</name>
        <dbReference type="ChEBI" id="CHEBI:18420"/>
    </cofactor>
    <text evidence="8">Manganese or magnesium. Binds 1 divalent metal ion per monomer in the absence of substrate. May bind a second metal ion after substrate binding.</text>
</comment>
<comment type="similarity">
    <text evidence="3">Belongs to the RNase HII family. Eukaryotic subfamily.</text>
</comment>
<dbReference type="InterPro" id="IPR036397">
    <property type="entry name" value="RNaseH_sf"/>
</dbReference>
<dbReference type="GO" id="GO:0003723">
    <property type="term" value="F:RNA binding"/>
    <property type="evidence" value="ECO:0007669"/>
    <property type="project" value="UniProtKB-UniRule"/>
</dbReference>
<dbReference type="Pfam" id="PF01351">
    <property type="entry name" value="RNase_HII"/>
    <property type="match status" value="1"/>
</dbReference>
<dbReference type="InterPro" id="IPR024567">
    <property type="entry name" value="RNase_HII/HIII_dom"/>
</dbReference>
<dbReference type="OrthoDB" id="7462577at2759"/>
<evidence type="ECO:0000256" key="1">
    <source>
        <dbReference type="ARBA" id="ARBA00000077"/>
    </source>
</evidence>
<dbReference type="GO" id="GO:0043137">
    <property type="term" value="P:DNA replication, removal of RNA primer"/>
    <property type="evidence" value="ECO:0007669"/>
    <property type="project" value="TreeGrafter"/>
</dbReference>
<feature type="binding site" evidence="8">
    <location>
        <position position="157"/>
    </location>
    <ligand>
        <name>a divalent metal cation</name>
        <dbReference type="ChEBI" id="CHEBI:60240"/>
    </ligand>
</feature>
<keyword evidence="12" id="KW-1185">Reference proteome</keyword>
<evidence type="ECO:0000256" key="5">
    <source>
        <dbReference type="ARBA" id="ARBA00022723"/>
    </source>
</evidence>
<comment type="cofactor">
    <cofactor evidence="2">
        <name>Mg(2+)</name>
        <dbReference type="ChEBI" id="CHEBI:18420"/>
    </cofactor>
</comment>
<dbReference type="GO" id="GO:0046872">
    <property type="term" value="F:metal ion binding"/>
    <property type="evidence" value="ECO:0007669"/>
    <property type="project" value="UniProtKB-KW"/>
</dbReference>
<dbReference type="GeneID" id="66115200"/>
<evidence type="ECO:0000256" key="7">
    <source>
        <dbReference type="ARBA" id="ARBA00022801"/>
    </source>
</evidence>
<dbReference type="Proteomes" id="UP000790833">
    <property type="component" value="Unassembled WGS sequence"/>
</dbReference>
<organism evidence="11 12">
    <name type="scientific">Scheffersomyces spartinae</name>
    <dbReference type="NCBI Taxonomy" id="45513"/>
    <lineage>
        <taxon>Eukaryota</taxon>
        <taxon>Fungi</taxon>
        <taxon>Dikarya</taxon>
        <taxon>Ascomycota</taxon>
        <taxon>Saccharomycotina</taxon>
        <taxon>Pichiomycetes</taxon>
        <taxon>Debaryomycetaceae</taxon>
        <taxon>Scheffersomyces</taxon>
    </lineage>
</organism>
<evidence type="ECO:0000256" key="3">
    <source>
        <dbReference type="ARBA" id="ARBA00007058"/>
    </source>
</evidence>
<evidence type="ECO:0000313" key="11">
    <source>
        <dbReference type="EMBL" id="KAG7192425.1"/>
    </source>
</evidence>
<evidence type="ECO:0000256" key="4">
    <source>
        <dbReference type="ARBA" id="ARBA00022722"/>
    </source>
</evidence>
<dbReference type="PANTHER" id="PTHR10954:SF7">
    <property type="entry name" value="RIBONUCLEASE H2 SUBUNIT A"/>
    <property type="match status" value="1"/>
</dbReference>
<dbReference type="EC" id="3.1.26.4" evidence="9"/>
<dbReference type="InterPro" id="IPR023160">
    <property type="entry name" value="RNase_HII_hlx-loop-hlx_cap_dom"/>
</dbReference>
<dbReference type="Gene3D" id="1.10.10.460">
    <property type="entry name" value="Ribonuclease hii. Domain 2"/>
    <property type="match status" value="1"/>
</dbReference>
<comment type="caution">
    <text evidence="11">The sequence shown here is derived from an EMBL/GenBank/DDBJ whole genome shotgun (WGS) entry which is preliminary data.</text>
</comment>
<dbReference type="AlphaFoldDB" id="A0A9P7V6T4"/>
<evidence type="ECO:0000313" key="12">
    <source>
        <dbReference type="Proteomes" id="UP000790833"/>
    </source>
</evidence>
<dbReference type="CDD" id="cd07181">
    <property type="entry name" value="RNase_HII_eukaryota_like"/>
    <property type="match status" value="1"/>
</dbReference>
<sequence length="301" mass="33727">MTQTEDKWRPVSFRSISDPERFESSVHEEFPPSVLDVNESIVLGVDEAGRGPVLGPMVYGVAFCSEEVLTNLQKDYGFADSKVLKEAVRELLFKRIEDGDLYDKIGWATTTLTARDILLGMLGKKNYNLNEQAHDTTIELIRRVLAKGVHLTKVFVDTVGPPVKYQAKLQSYFPGIEITVSKKADSIYPIVSVASVMAKVTRDGYLKYFEDQIGTTLGSGYPSDPNTTKWLNGTADDIFGWNPYGIVRYLWQPAKDRLKKSPIEVSYPLEEEDPADGITSFFNDSKPVKESLEYYGQSVAL</sequence>
<reference evidence="11" key="1">
    <citation type="submission" date="2021-03" db="EMBL/GenBank/DDBJ databases">
        <authorList>
            <person name="Palmer J.M."/>
        </authorList>
    </citation>
    <scope>NUCLEOTIDE SEQUENCE</scope>
    <source>
        <strain evidence="11">ARV_011</strain>
    </source>
</reference>
<dbReference type="SUPFAM" id="SSF53098">
    <property type="entry name" value="Ribonuclease H-like"/>
    <property type="match status" value="1"/>
</dbReference>
<dbReference type="PROSITE" id="PS51975">
    <property type="entry name" value="RNASE_H_2"/>
    <property type="match status" value="1"/>
</dbReference>
<comment type="function">
    <text evidence="9">Endonuclease that specifically degrades the RNA of RNA-DNA hybrids.</text>
</comment>
<keyword evidence="4 8" id="KW-0540">Nuclease</keyword>
<feature type="binding site" evidence="8">
    <location>
        <position position="46"/>
    </location>
    <ligand>
        <name>a divalent metal cation</name>
        <dbReference type="ChEBI" id="CHEBI:60240"/>
    </ligand>
</feature>